<feature type="transmembrane region" description="Helical" evidence="7">
    <location>
        <begin position="89"/>
        <end position="109"/>
    </location>
</feature>
<dbReference type="AlphaFoldDB" id="A0A2T8F4Z3"/>
<evidence type="ECO:0000313" key="10">
    <source>
        <dbReference type="Proteomes" id="UP000246018"/>
    </source>
</evidence>
<accession>A0A2T8F4Z3</accession>
<dbReference type="OrthoDB" id="9781469at2"/>
<keyword evidence="5 7" id="KW-1133">Transmembrane helix</keyword>
<dbReference type="GO" id="GO:0022857">
    <property type="term" value="F:transmembrane transporter activity"/>
    <property type="evidence" value="ECO:0007669"/>
    <property type="project" value="InterPro"/>
</dbReference>
<gene>
    <name evidence="9" type="ORF">DDE18_21215</name>
</gene>
<protein>
    <recommendedName>
        <fullName evidence="8">Major facilitator superfamily (MFS) profile domain-containing protein</fullName>
    </recommendedName>
</protein>
<keyword evidence="10" id="KW-1185">Reference proteome</keyword>
<feature type="transmembrane region" description="Helical" evidence="7">
    <location>
        <begin position="437"/>
        <end position="454"/>
    </location>
</feature>
<dbReference type="RefSeq" id="WP_116574381.1">
    <property type="nucleotide sequence ID" value="NZ_QDGZ01000013.1"/>
</dbReference>
<feature type="transmembrane region" description="Helical" evidence="7">
    <location>
        <begin position="275"/>
        <end position="298"/>
    </location>
</feature>
<feature type="transmembrane region" description="Helical" evidence="7">
    <location>
        <begin position="173"/>
        <end position="191"/>
    </location>
</feature>
<dbReference type="PROSITE" id="PS50850">
    <property type="entry name" value="MFS"/>
    <property type="match status" value="1"/>
</dbReference>
<dbReference type="InterPro" id="IPR036259">
    <property type="entry name" value="MFS_trans_sf"/>
</dbReference>
<dbReference type="PANTHER" id="PTHR42718:SF46">
    <property type="entry name" value="BLR6921 PROTEIN"/>
    <property type="match status" value="1"/>
</dbReference>
<feature type="transmembrane region" description="Helical" evidence="7">
    <location>
        <begin position="234"/>
        <end position="254"/>
    </location>
</feature>
<keyword evidence="2" id="KW-0813">Transport</keyword>
<name>A0A2T8F4Z3_9ACTN</name>
<feature type="transmembrane region" description="Helical" evidence="7">
    <location>
        <begin position="12"/>
        <end position="35"/>
    </location>
</feature>
<evidence type="ECO:0000259" key="8">
    <source>
        <dbReference type="PROSITE" id="PS50850"/>
    </source>
</evidence>
<feature type="transmembrane region" description="Helical" evidence="7">
    <location>
        <begin position="55"/>
        <end position="77"/>
    </location>
</feature>
<feature type="transmembrane region" description="Helical" evidence="7">
    <location>
        <begin position="115"/>
        <end position="134"/>
    </location>
</feature>
<keyword evidence="3" id="KW-1003">Cell membrane</keyword>
<sequence length="461" mass="47332">MRPTEAGPPGAGAPFPPFVVAVICALGVGCVMFDQTSLVVAAPTITDEFGAGISGLQWLTAMFPLVAASTMPLSGLLGRRWGARTTLRLGLGILVIGGLLAASAPSMEILLATRVIQGAGAALVLPNAATLLGGNVTDPRQRTRSIGPWMTASSSALLLGPLTSGLIAEHLGWRMTFLANIPFALLAVVLLRRLHNTPRQRAGRVDVAGLLLASATLALLAWSLITSGRGGADWALVAGGFALATLLAAVFAIVERHARDPLLDVELFGNSRVRMILVASFAYNAAINGTAILISVFFQGHRGFSATAVGFFILVANSGMPLAGAIVNAVRPWLDNLQLMTAGLATLTLAFVALGLGSHLHPALLFLPLLGIGLGAGVLYFVDTNVVLEQVRGPEAASAMAALSLMRQIGSVLGIAAMASVGQLAVSAGLASTGAPIAFLVSGAMVGAITLEAARRLRARR</sequence>
<keyword evidence="6 7" id="KW-0472">Membrane</keyword>
<evidence type="ECO:0000256" key="5">
    <source>
        <dbReference type="ARBA" id="ARBA00022989"/>
    </source>
</evidence>
<dbReference type="PROSITE" id="PS51257">
    <property type="entry name" value="PROKAR_LIPOPROTEIN"/>
    <property type="match status" value="1"/>
</dbReference>
<comment type="caution">
    <text evidence="9">The sequence shown here is derived from an EMBL/GenBank/DDBJ whole genome shotgun (WGS) entry which is preliminary data.</text>
</comment>
<evidence type="ECO:0000256" key="3">
    <source>
        <dbReference type="ARBA" id="ARBA00022475"/>
    </source>
</evidence>
<evidence type="ECO:0000313" key="9">
    <source>
        <dbReference type="EMBL" id="PVG80774.1"/>
    </source>
</evidence>
<dbReference type="EMBL" id="QDGZ01000013">
    <property type="protein sequence ID" value="PVG80774.1"/>
    <property type="molecule type" value="Genomic_DNA"/>
</dbReference>
<dbReference type="InterPro" id="IPR020846">
    <property type="entry name" value="MFS_dom"/>
</dbReference>
<feature type="domain" description="Major facilitator superfamily (MFS) profile" evidence="8">
    <location>
        <begin position="20"/>
        <end position="461"/>
    </location>
</feature>
<dbReference type="Pfam" id="PF07690">
    <property type="entry name" value="MFS_1"/>
    <property type="match status" value="1"/>
</dbReference>
<feature type="transmembrane region" description="Helical" evidence="7">
    <location>
        <begin position="363"/>
        <end position="382"/>
    </location>
</feature>
<feature type="transmembrane region" description="Helical" evidence="7">
    <location>
        <begin position="304"/>
        <end position="327"/>
    </location>
</feature>
<feature type="transmembrane region" description="Helical" evidence="7">
    <location>
        <begin position="339"/>
        <end position="357"/>
    </location>
</feature>
<evidence type="ECO:0000256" key="7">
    <source>
        <dbReference type="SAM" id="Phobius"/>
    </source>
</evidence>
<keyword evidence="4 7" id="KW-0812">Transmembrane</keyword>
<feature type="transmembrane region" description="Helical" evidence="7">
    <location>
        <begin position="409"/>
        <end position="431"/>
    </location>
</feature>
<proteinExistence type="predicted"/>
<comment type="subcellular location">
    <subcellularLocation>
        <location evidence="1">Cell membrane</location>
        <topology evidence="1">Multi-pass membrane protein</topology>
    </subcellularLocation>
</comment>
<evidence type="ECO:0000256" key="1">
    <source>
        <dbReference type="ARBA" id="ARBA00004651"/>
    </source>
</evidence>
<evidence type="ECO:0000256" key="6">
    <source>
        <dbReference type="ARBA" id="ARBA00023136"/>
    </source>
</evidence>
<feature type="transmembrane region" description="Helical" evidence="7">
    <location>
        <begin position="146"/>
        <end position="167"/>
    </location>
</feature>
<evidence type="ECO:0000256" key="4">
    <source>
        <dbReference type="ARBA" id="ARBA00022692"/>
    </source>
</evidence>
<dbReference type="SUPFAM" id="SSF103473">
    <property type="entry name" value="MFS general substrate transporter"/>
    <property type="match status" value="1"/>
</dbReference>
<dbReference type="PANTHER" id="PTHR42718">
    <property type="entry name" value="MAJOR FACILITATOR SUPERFAMILY MULTIDRUG TRANSPORTER MFSC"/>
    <property type="match status" value="1"/>
</dbReference>
<dbReference type="Gene3D" id="1.20.1250.20">
    <property type="entry name" value="MFS general substrate transporter like domains"/>
    <property type="match status" value="1"/>
</dbReference>
<evidence type="ECO:0000256" key="2">
    <source>
        <dbReference type="ARBA" id="ARBA00022448"/>
    </source>
</evidence>
<feature type="transmembrane region" description="Helical" evidence="7">
    <location>
        <begin position="203"/>
        <end position="222"/>
    </location>
</feature>
<dbReference type="GO" id="GO:0005886">
    <property type="term" value="C:plasma membrane"/>
    <property type="evidence" value="ECO:0007669"/>
    <property type="project" value="UniProtKB-SubCell"/>
</dbReference>
<dbReference type="InterPro" id="IPR011701">
    <property type="entry name" value="MFS"/>
</dbReference>
<dbReference type="Proteomes" id="UP000246018">
    <property type="component" value="Unassembled WGS sequence"/>
</dbReference>
<organism evidence="9 10">
    <name type="scientific">Nocardioides gansuensis</name>
    <dbReference type="NCBI Taxonomy" id="2138300"/>
    <lineage>
        <taxon>Bacteria</taxon>
        <taxon>Bacillati</taxon>
        <taxon>Actinomycetota</taxon>
        <taxon>Actinomycetes</taxon>
        <taxon>Propionibacteriales</taxon>
        <taxon>Nocardioidaceae</taxon>
        <taxon>Nocardioides</taxon>
    </lineage>
</organism>
<reference evidence="9 10" key="1">
    <citation type="submission" date="2018-04" db="EMBL/GenBank/DDBJ databases">
        <title>Genome of Nocardioides gansuensis WSJ-1.</title>
        <authorList>
            <person name="Wu S."/>
            <person name="Wang G."/>
        </authorList>
    </citation>
    <scope>NUCLEOTIDE SEQUENCE [LARGE SCALE GENOMIC DNA]</scope>
    <source>
        <strain evidence="9 10">WSJ-1</strain>
    </source>
</reference>